<proteinExistence type="predicted"/>
<dbReference type="EMBL" id="HBEC01040097">
    <property type="protein sequence ID" value="CAD8306533.1"/>
    <property type="molecule type" value="Transcribed_RNA"/>
</dbReference>
<name>A0A7R9Z5X1_9CHLO</name>
<gene>
    <name evidence="1" type="ORF">CEUR00632_LOCUS18648</name>
</gene>
<sequence>MYRTWDTRASRCGKRDTKMQVWPCEPSSERLIDGFKVMVRVLLSPIHNDTATMEHFHVLRMDVCKRKQFWRMKAYRDAPGVATSAKRLLSCNSHATAMQQA</sequence>
<evidence type="ECO:0000313" key="1">
    <source>
        <dbReference type="EMBL" id="CAD8306533.1"/>
    </source>
</evidence>
<reference evidence="1" key="1">
    <citation type="submission" date="2021-01" db="EMBL/GenBank/DDBJ databases">
        <authorList>
            <person name="Corre E."/>
            <person name="Pelletier E."/>
            <person name="Niang G."/>
            <person name="Scheremetjew M."/>
            <person name="Finn R."/>
            <person name="Kale V."/>
            <person name="Holt S."/>
            <person name="Cochrane G."/>
            <person name="Meng A."/>
            <person name="Brown T."/>
            <person name="Cohen L."/>
        </authorList>
    </citation>
    <scope>NUCLEOTIDE SEQUENCE</scope>
    <source>
        <strain evidence="1">CCMP219</strain>
    </source>
</reference>
<organism evidence="1">
    <name type="scientific">Chlamydomonas euryale</name>
    <dbReference type="NCBI Taxonomy" id="1486919"/>
    <lineage>
        <taxon>Eukaryota</taxon>
        <taxon>Viridiplantae</taxon>
        <taxon>Chlorophyta</taxon>
        <taxon>core chlorophytes</taxon>
        <taxon>Chlorophyceae</taxon>
        <taxon>CS clade</taxon>
        <taxon>Chlamydomonadales</taxon>
        <taxon>Chlamydomonadaceae</taxon>
        <taxon>Chlamydomonas</taxon>
    </lineage>
</organism>
<protein>
    <submittedName>
        <fullName evidence="1">Uncharacterized protein</fullName>
    </submittedName>
</protein>
<dbReference type="AlphaFoldDB" id="A0A7R9Z5X1"/>
<accession>A0A7R9Z5X1</accession>